<accession>A0A2U9AZK4</accession>
<organism evidence="2 3">
    <name type="scientific">Scophthalmus maximus</name>
    <name type="common">Turbot</name>
    <name type="synonym">Psetta maxima</name>
    <dbReference type="NCBI Taxonomy" id="52904"/>
    <lineage>
        <taxon>Eukaryota</taxon>
        <taxon>Metazoa</taxon>
        <taxon>Chordata</taxon>
        <taxon>Craniata</taxon>
        <taxon>Vertebrata</taxon>
        <taxon>Euteleostomi</taxon>
        <taxon>Actinopterygii</taxon>
        <taxon>Neopterygii</taxon>
        <taxon>Teleostei</taxon>
        <taxon>Neoteleostei</taxon>
        <taxon>Acanthomorphata</taxon>
        <taxon>Carangaria</taxon>
        <taxon>Pleuronectiformes</taxon>
        <taxon>Pleuronectoidei</taxon>
        <taxon>Scophthalmidae</taxon>
        <taxon>Scophthalmus</taxon>
    </lineage>
</organism>
<feature type="region of interest" description="Disordered" evidence="1">
    <location>
        <begin position="1"/>
        <end position="28"/>
    </location>
</feature>
<gene>
    <name evidence="2" type="ORF">SMAX5B_009563</name>
</gene>
<sequence>MEGGGGRRERSDHTYRSRPPPSTPSLQFPRHLCTSLCLQLHNNKALNLR</sequence>
<proteinExistence type="predicted"/>
<name>A0A2U9AZK4_SCOMX</name>
<reference evidence="2 3" key="1">
    <citation type="submission" date="2017-12" db="EMBL/GenBank/DDBJ databases">
        <title>Integrating genomic resources of turbot (Scophthalmus maximus) in depth evaluation of genetic and physical mapping variation across individuals.</title>
        <authorList>
            <person name="Martinez P."/>
        </authorList>
    </citation>
    <scope>NUCLEOTIDE SEQUENCE [LARGE SCALE GENOMIC DNA]</scope>
</reference>
<dbReference type="EMBL" id="CP026243">
    <property type="protein sequence ID" value="AWO97005.1"/>
    <property type="molecule type" value="Genomic_DNA"/>
</dbReference>
<evidence type="ECO:0000256" key="1">
    <source>
        <dbReference type="SAM" id="MobiDB-lite"/>
    </source>
</evidence>
<feature type="compositionally biased region" description="Basic and acidic residues" evidence="1">
    <location>
        <begin position="1"/>
        <end position="15"/>
    </location>
</feature>
<keyword evidence="3" id="KW-1185">Reference proteome</keyword>
<dbReference type="Proteomes" id="UP000246464">
    <property type="component" value="Chromosome 1"/>
</dbReference>
<protein>
    <submittedName>
        <fullName evidence="2">Uncharacterized protein</fullName>
    </submittedName>
</protein>
<dbReference type="AlphaFoldDB" id="A0A2U9AZK4"/>
<evidence type="ECO:0000313" key="3">
    <source>
        <dbReference type="Proteomes" id="UP000246464"/>
    </source>
</evidence>
<evidence type="ECO:0000313" key="2">
    <source>
        <dbReference type="EMBL" id="AWO97005.1"/>
    </source>
</evidence>